<dbReference type="InterPro" id="IPR036179">
    <property type="entry name" value="Ig-like_dom_sf"/>
</dbReference>
<organism evidence="5 6">
    <name type="scientific">Rotaria magnacalcarata</name>
    <dbReference type="NCBI Taxonomy" id="392030"/>
    <lineage>
        <taxon>Eukaryota</taxon>
        <taxon>Metazoa</taxon>
        <taxon>Spiralia</taxon>
        <taxon>Gnathifera</taxon>
        <taxon>Rotifera</taxon>
        <taxon>Eurotatoria</taxon>
        <taxon>Bdelloidea</taxon>
        <taxon>Philodinida</taxon>
        <taxon>Philodinidae</taxon>
        <taxon>Rotaria</taxon>
    </lineage>
</organism>
<feature type="domain" description="Ig-like" evidence="4">
    <location>
        <begin position="40"/>
        <end position="131"/>
    </location>
</feature>
<accession>A0A8S3KAX9</accession>
<dbReference type="Proteomes" id="UP000676336">
    <property type="component" value="Unassembled WGS sequence"/>
</dbReference>
<keyword evidence="1" id="KW-0732">Signal</keyword>
<feature type="non-terminal residue" evidence="5">
    <location>
        <position position="132"/>
    </location>
</feature>
<dbReference type="GO" id="GO:0005886">
    <property type="term" value="C:plasma membrane"/>
    <property type="evidence" value="ECO:0007669"/>
    <property type="project" value="TreeGrafter"/>
</dbReference>
<dbReference type="InterPro" id="IPR007110">
    <property type="entry name" value="Ig-like_dom"/>
</dbReference>
<dbReference type="FunFam" id="2.60.40.10:FF:000107">
    <property type="entry name" value="Myosin, light chain kinase a"/>
    <property type="match status" value="1"/>
</dbReference>
<evidence type="ECO:0000259" key="4">
    <source>
        <dbReference type="PROSITE" id="PS50835"/>
    </source>
</evidence>
<protein>
    <recommendedName>
        <fullName evidence="4">Ig-like domain-containing protein</fullName>
    </recommendedName>
</protein>
<dbReference type="PANTHER" id="PTHR45080:SF8">
    <property type="entry name" value="IG-LIKE DOMAIN-CONTAINING PROTEIN"/>
    <property type="match status" value="1"/>
</dbReference>
<keyword evidence="2" id="KW-1015">Disulfide bond</keyword>
<dbReference type="InterPro" id="IPR050958">
    <property type="entry name" value="Cell_Adh-Cytoskel_Orgn"/>
</dbReference>
<dbReference type="SUPFAM" id="SSF48726">
    <property type="entry name" value="Immunoglobulin"/>
    <property type="match status" value="2"/>
</dbReference>
<sequence length="132" mass="14083">AVLRIPHAALTDQGEYQASIENSAGVVKTKKVKVTVQQTPTFLKTPEDASVSQGKEVTYEAQISAHPTAKVTWLLNGKSLTPNADCAIAFDNTTQKASLTLRKIDVAKHTGTITCQVENPAGKVTHDAKLSV</sequence>
<dbReference type="EMBL" id="CAJOBI010372461">
    <property type="protein sequence ID" value="CAF5229787.1"/>
    <property type="molecule type" value="Genomic_DNA"/>
</dbReference>
<dbReference type="Pfam" id="PF07679">
    <property type="entry name" value="I-set"/>
    <property type="match status" value="1"/>
</dbReference>
<evidence type="ECO:0000256" key="2">
    <source>
        <dbReference type="ARBA" id="ARBA00023157"/>
    </source>
</evidence>
<dbReference type="PANTHER" id="PTHR45080">
    <property type="entry name" value="CONTACTIN 5"/>
    <property type="match status" value="1"/>
</dbReference>
<evidence type="ECO:0000313" key="6">
    <source>
        <dbReference type="Proteomes" id="UP000676336"/>
    </source>
</evidence>
<keyword evidence="3" id="KW-0393">Immunoglobulin domain</keyword>
<dbReference type="AlphaFoldDB" id="A0A8S3KAX9"/>
<dbReference type="GO" id="GO:0007156">
    <property type="term" value="P:homophilic cell adhesion via plasma membrane adhesion molecules"/>
    <property type="evidence" value="ECO:0007669"/>
    <property type="project" value="TreeGrafter"/>
</dbReference>
<gene>
    <name evidence="5" type="ORF">SMN809_LOCUS86707</name>
</gene>
<evidence type="ECO:0000313" key="5">
    <source>
        <dbReference type="EMBL" id="CAF5229787.1"/>
    </source>
</evidence>
<evidence type="ECO:0000256" key="3">
    <source>
        <dbReference type="ARBA" id="ARBA00023319"/>
    </source>
</evidence>
<dbReference type="Gene3D" id="2.60.40.10">
    <property type="entry name" value="Immunoglobulins"/>
    <property type="match status" value="2"/>
</dbReference>
<reference evidence="5" key="1">
    <citation type="submission" date="2021-02" db="EMBL/GenBank/DDBJ databases">
        <authorList>
            <person name="Nowell W R."/>
        </authorList>
    </citation>
    <scope>NUCLEOTIDE SEQUENCE</scope>
</reference>
<name>A0A8S3KAX9_9BILA</name>
<proteinExistence type="predicted"/>
<dbReference type="InterPro" id="IPR013098">
    <property type="entry name" value="Ig_I-set"/>
</dbReference>
<feature type="non-terminal residue" evidence="5">
    <location>
        <position position="1"/>
    </location>
</feature>
<evidence type="ECO:0000256" key="1">
    <source>
        <dbReference type="ARBA" id="ARBA00022729"/>
    </source>
</evidence>
<dbReference type="PROSITE" id="PS50835">
    <property type="entry name" value="IG_LIKE"/>
    <property type="match status" value="1"/>
</dbReference>
<comment type="caution">
    <text evidence="5">The sequence shown here is derived from an EMBL/GenBank/DDBJ whole genome shotgun (WGS) entry which is preliminary data.</text>
</comment>
<dbReference type="InterPro" id="IPR013783">
    <property type="entry name" value="Ig-like_fold"/>
</dbReference>